<keyword evidence="1" id="KW-0472">Membrane</keyword>
<organism evidence="2 3">
    <name type="scientific">Marine Group I thaumarchaeote SCGC RSA3</name>
    <dbReference type="NCBI Taxonomy" id="1503183"/>
    <lineage>
        <taxon>Archaea</taxon>
        <taxon>Nitrososphaerota</taxon>
        <taxon>Marine Group I</taxon>
    </lineage>
</organism>
<keyword evidence="1" id="KW-0812">Transmembrane</keyword>
<proteinExistence type="predicted"/>
<name>A0A087RU27_9ARCH</name>
<reference evidence="2 3" key="1">
    <citation type="submission" date="2014-06" db="EMBL/GenBank/DDBJ databases">
        <authorList>
            <person name="Ngugi D.K."/>
            <person name="Blom J."/>
            <person name="Alam I."/>
            <person name="Rashid M."/>
            <person name="Baalawi W."/>
            <person name="Zhang G."/>
            <person name="Hikmawan T."/>
            <person name="Guan Y."/>
            <person name="Antunes A."/>
            <person name="Siam R."/>
            <person name="El-Dorry H."/>
            <person name="Bajic V."/>
            <person name="Stingl U."/>
        </authorList>
    </citation>
    <scope>NUCLEOTIDE SEQUENCE [LARGE SCALE GENOMIC DNA]</scope>
    <source>
        <strain evidence="2">SCGC RSA3</strain>
    </source>
</reference>
<evidence type="ECO:0000313" key="2">
    <source>
        <dbReference type="EMBL" id="KFM16981.1"/>
    </source>
</evidence>
<dbReference type="EMBL" id="JOTD01000063">
    <property type="protein sequence ID" value="KFM16981.1"/>
    <property type="molecule type" value="Genomic_DNA"/>
</dbReference>
<gene>
    <name evidence="2" type="ORF">SCCGRSA3_02016</name>
</gene>
<protein>
    <submittedName>
        <fullName evidence="2">Uncharacterized protein</fullName>
    </submittedName>
</protein>
<sequence length="385" mass="44061">MYGLKGTISYFLLEYKKTAFTVGTILLFGMATSFGFQTVLSQPEHFDDTKQSDIQSVDLLDRKGKPATWYLGKNLIPGDQFTYKICDMILIIPESPEHCYQLSLEFVDILKSPHGDVWVVQAVMDHQDRKTYSIFQLSAATFDITTDGTSIPYADSVSRTLFWIGKFANEFDEMPLAIGKSWGKIATYTAPETDLVIRNKEVIALDDNNQQFQTFALGYNLIEQSIINISDDFPFPIKAIIYKPTASHQNIPLQFTIELVNHTNTNNFLDDFSQPTFPNQNEFSESLDNFEDEILLNEIFENANADHTIDSKELNMTSRFKEDNSDSIDTNYLDAINLEELFEMFLNEHFGDDNHDEQIIDFAVFLDFLNETDSTINDLQNFTDP</sequence>
<accession>A0A087RU27</accession>
<feature type="transmembrane region" description="Helical" evidence="1">
    <location>
        <begin position="20"/>
        <end position="40"/>
    </location>
</feature>
<evidence type="ECO:0000256" key="1">
    <source>
        <dbReference type="SAM" id="Phobius"/>
    </source>
</evidence>
<dbReference type="Proteomes" id="UP000029383">
    <property type="component" value="Unassembled WGS sequence"/>
</dbReference>
<evidence type="ECO:0000313" key="3">
    <source>
        <dbReference type="Proteomes" id="UP000029383"/>
    </source>
</evidence>
<comment type="caution">
    <text evidence="2">The sequence shown here is derived from an EMBL/GenBank/DDBJ whole genome shotgun (WGS) entry which is preliminary data.</text>
</comment>
<keyword evidence="1" id="KW-1133">Transmembrane helix</keyword>
<keyword evidence="3" id="KW-1185">Reference proteome</keyword>
<dbReference type="AlphaFoldDB" id="A0A087RU27"/>